<accession>A0A2H0DYH5</accession>
<comment type="caution">
    <text evidence="1">The sequence shown here is derived from an EMBL/GenBank/DDBJ whole genome shotgun (WGS) entry which is preliminary data.</text>
</comment>
<reference evidence="1 2" key="1">
    <citation type="submission" date="2017-09" db="EMBL/GenBank/DDBJ databases">
        <title>Depth-based differentiation of microbial function through sediment-hosted aquifers and enrichment of novel symbionts in the deep terrestrial subsurface.</title>
        <authorList>
            <person name="Probst A.J."/>
            <person name="Ladd B."/>
            <person name="Jarett J.K."/>
            <person name="Geller-Mcgrath D.E."/>
            <person name="Sieber C.M."/>
            <person name="Emerson J.B."/>
            <person name="Anantharaman K."/>
            <person name="Thomas B.C."/>
            <person name="Malmstrom R."/>
            <person name="Stieglmeier M."/>
            <person name="Klingl A."/>
            <person name="Woyke T."/>
            <person name="Ryan C.M."/>
            <person name="Banfield J.F."/>
        </authorList>
    </citation>
    <scope>NUCLEOTIDE SEQUENCE [LARGE SCALE GENOMIC DNA]</scope>
    <source>
        <strain evidence="1">CG22_combo_CG10-13_8_21_14_all_36_13</strain>
    </source>
</reference>
<proteinExistence type="predicted"/>
<dbReference type="EMBL" id="PCTT01000017">
    <property type="protein sequence ID" value="PIP87226.1"/>
    <property type="molecule type" value="Genomic_DNA"/>
</dbReference>
<dbReference type="Proteomes" id="UP000231143">
    <property type="component" value="Unassembled WGS sequence"/>
</dbReference>
<evidence type="ECO:0000313" key="1">
    <source>
        <dbReference type="EMBL" id="PIP87226.1"/>
    </source>
</evidence>
<organism evidence="1 2">
    <name type="scientific">Candidatus Campbellbacteria bacterium CG22_combo_CG10-13_8_21_14_all_36_13</name>
    <dbReference type="NCBI Taxonomy" id="1974529"/>
    <lineage>
        <taxon>Bacteria</taxon>
        <taxon>Candidatus Campbelliibacteriota</taxon>
    </lineage>
</organism>
<evidence type="ECO:0000313" key="2">
    <source>
        <dbReference type="Proteomes" id="UP000231143"/>
    </source>
</evidence>
<gene>
    <name evidence="1" type="ORF">COW81_01405</name>
</gene>
<protein>
    <submittedName>
        <fullName evidence="1">Uncharacterized protein</fullName>
    </submittedName>
</protein>
<dbReference type="AlphaFoldDB" id="A0A2H0DYH5"/>
<sequence>MATQDGVRAKIADEKNWADEVNQRLGELLAKPQPYFGQHADQVPSINLVTFIDRLRSGHKIALLGQVKRYKNVFNFEIPRVALIALVPSIIERVDVENRMIVCKTSIKQKAGDEVF</sequence>
<name>A0A2H0DYH5_9BACT</name>